<evidence type="ECO:0000256" key="4">
    <source>
        <dbReference type="ARBA" id="ARBA00023136"/>
    </source>
</evidence>
<evidence type="ECO:0000313" key="8">
    <source>
        <dbReference type="EMBL" id="KXB92661.1"/>
    </source>
</evidence>
<sequence length="266" mass="28031">MNFKSSLGINWTWAYCLSVLLHLGVFGIGMLLVAQTWHPSSLTVVEIVGGGMQGERGNGTFPAPLSKAVMAVKVKNVFTPAATLSQEKVPEVKQVVRTQTAVSADSALAVPRSVSSVPVSGGSSWSGADKHEGGTAGTAGNNGASGTGMAGKGNSHGLGAGFVDNGDGTYTANANAMLSYRIIRDAKVVYPEEARSIGYAKTVVVHARILVGVNGKVEVVQIVSRTPNLGFKEAAESALWNMKFAPITYKGYKIKMYFQKTIYFQP</sequence>
<evidence type="ECO:0000256" key="6">
    <source>
        <dbReference type="SAM" id="Phobius"/>
    </source>
</evidence>
<evidence type="ECO:0000256" key="5">
    <source>
        <dbReference type="SAM" id="MobiDB-lite"/>
    </source>
</evidence>
<name>A0A134CKC0_9FIRM</name>
<accession>A0A134CKC0</accession>
<dbReference type="RefSeq" id="WP_062485115.1">
    <property type="nucleotide sequence ID" value="NZ_KQ960929.1"/>
</dbReference>
<evidence type="ECO:0000259" key="7">
    <source>
        <dbReference type="Pfam" id="PF03544"/>
    </source>
</evidence>
<keyword evidence="3 6" id="KW-1133">Transmembrane helix</keyword>
<dbReference type="Proteomes" id="UP000070160">
    <property type="component" value="Unassembled WGS sequence"/>
</dbReference>
<dbReference type="InterPro" id="IPR006260">
    <property type="entry name" value="TonB/TolA_C"/>
</dbReference>
<dbReference type="GO" id="GO:0055085">
    <property type="term" value="P:transmembrane transport"/>
    <property type="evidence" value="ECO:0007669"/>
    <property type="project" value="InterPro"/>
</dbReference>
<evidence type="ECO:0000256" key="3">
    <source>
        <dbReference type="ARBA" id="ARBA00022989"/>
    </source>
</evidence>
<protein>
    <submittedName>
        <fullName evidence="8">TonB family domain protein</fullName>
    </submittedName>
</protein>
<dbReference type="Pfam" id="PF03544">
    <property type="entry name" value="TonB_C"/>
    <property type="match status" value="1"/>
</dbReference>
<evidence type="ECO:0000313" key="9">
    <source>
        <dbReference type="Proteomes" id="UP000070160"/>
    </source>
</evidence>
<keyword evidence="2 6" id="KW-0812">Transmembrane</keyword>
<proteinExistence type="predicted"/>
<feature type="transmembrane region" description="Helical" evidence="6">
    <location>
        <begin position="12"/>
        <end position="33"/>
    </location>
</feature>
<comment type="subcellular location">
    <subcellularLocation>
        <location evidence="1">Membrane</location>
        <topology evidence="1">Single-pass membrane protein</topology>
    </subcellularLocation>
</comment>
<dbReference type="EMBL" id="LSDT01000008">
    <property type="protein sequence ID" value="KXB92661.1"/>
    <property type="molecule type" value="Genomic_DNA"/>
</dbReference>
<feature type="region of interest" description="Disordered" evidence="5">
    <location>
        <begin position="115"/>
        <end position="148"/>
    </location>
</feature>
<reference evidence="9" key="1">
    <citation type="submission" date="2016-01" db="EMBL/GenBank/DDBJ databases">
        <authorList>
            <person name="Mitreva M."/>
            <person name="Pepin K.H."/>
            <person name="Mihindukulasuriya K.A."/>
            <person name="Fulton R."/>
            <person name="Fronick C."/>
            <person name="O'Laughlin M."/>
            <person name="Miner T."/>
            <person name="Herter B."/>
            <person name="Rosa B.A."/>
            <person name="Cordes M."/>
            <person name="Tomlinson C."/>
            <person name="Wollam A."/>
            <person name="Palsikar V.B."/>
            <person name="Mardis E.R."/>
            <person name="Wilson R.K."/>
        </authorList>
    </citation>
    <scope>NUCLEOTIDE SEQUENCE [LARGE SCALE GENOMIC DNA]</scope>
    <source>
        <strain evidence="9">KA00182</strain>
    </source>
</reference>
<dbReference type="GO" id="GO:0016020">
    <property type="term" value="C:membrane"/>
    <property type="evidence" value="ECO:0007669"/>
    <property type="project" value="UniProtKB-SubCell"/>
</dbReference>
<evidence type="ECO:0000256" key="1">
    <source>
        <dbReference type="ARBA" id="ARBA00004167"/>
    </source>
</evidence>
<dbReference type="InterPro" id="IPR037682">
    <property type="entry name" value="TonB_C"/>
</dbReference>
<dbReference type="SUPFAM" id="SSF74653">
    <property type="entry name" value="TolA/TonB C-terminal domain"/>
    <property type="match status" value="1"/>
</dbReference>
<keyword evidence="4 6" id="KW-0472">Membrane</keyword>
<dbReference type="PATRIC" id="fig|1588748.3.peg.313"/>
<organism evidence="8 9">
    <name type="scientific">Megasphaera hutchinsoni</name>
    <dbReference type="NCBI Taxonomy" id="1588748"/>
    <lineage>
        <taxon>Bacteria</taxon>
        <taxon>Bacillati</taxon>
        <taxon>Bacillota</taxon>
        <taxon>Negativicutes</taxon>
        <taxon>Veillonellales</taxon>
        <taxon>Veillonellaceae</taxon>
        <taxon>Megasphaera</taxon>
    </lineage>
</organism>
<gene>
    <name evidence="8" type="ORF">HMPREF3182_00323</name>
</gene>
<dbReference type="NCBIfam" id="TIGR01352">
    <property type="entry name" value="tonB_Cterm"/>
    <property type="match status" value="1"/>
</dbReference>
<dbReference type="STRING" id="1588748.HMPREF3182_00323"/>
<keyword evidence="9" id="KW-1185">Reference proteome</keyword>
<comment type="caution">
    <text evidence="8">The sequence shown here is derived from an EMBL/GenBank/DDBJ whole genome shotgun (WGS) entry which is preliminary data.</text>
</comment>
<feature type="compositionally biased region" description="Low complexity" evidence="5">
    <location>
        <begin position="115"/>
        <end position="127"/>
    </location>
</feature>
<feature type="domain" description="TonB C-terminal" evidence="7">
    <location>
        <begin position="188"/>
        <end position="265"/>
    </location>
</feature>
<dbReference type="AlphaFoldDB" id="A0A134CKC0"/>
<evidence type="ECO:0000256" key="2">
    <source>
        <dbReference type="ARBA" id="ARBA00022692"/>
    </source>
</evidence>
<dbReference type="Gene3D" id="3.30.1150.10">
    <property type="match status" value="1"/>
</dbReference>